<keyword evidence="2" id="KW-1185">Reference proteome</keyword>
<evidence type="ECO:0000313" key="1">
    <source>
        <dbReference type="EMBL" id="EAY30316.1"/>
    </source>
</evidence>
<protein>
    <submittedName>
        <fullName evidence="1">Uncharacterized protein</fullName>
    </submittedName>
</protein>
<reference evidence="1 2" key="1">
    <citation type="submission" date="2007-01" db="EMBL/GenBank/DDBJ databases">
        <authorList>
            <person name="Haygood M."/>
            <person name="Podell S."/>
            <person name="Anderson C."/>
            <person name="Hopkinson B."/>
            <person name="Roe K."/>
            <person name="Barbeau K."/>
            <person name="Gaasterland T."/>
            <person name="Ferriera S."/>
            <person name="Johnson J."/>
            <person name="Kravitz S."/>
            <person name="Beeson K."/>
            <person name="Sutton G."/>
            <person name="Rogers Y.-H."/>
            <person name="Friedman R."/>
            <person name="Frazier M."/>
            <person name="Venter J.C."/>
        </authorList>
    </citation>
    <scope>NUCLEOTIDE SEQUENCE [LARGE SCALE GENOMIC DNA]</scope>
    <source>
        <strain evidence="1 2">ATCC 23134</strain>
    </source>
</reference>
<organism evidence="1 2">
    <name type="scientific">Microscilla marina ATCC 23134</name>
    <dbReference type="NCBI Taxonomy" id="313606"/>
    <lineage>
        <taxon>Bacteria</taxon>
        <taxon>Pseudomonadati</taxon>
        <taxon>Bacteroidota</taxon>
        <taxon>Cytophagia</taxon>
        <taxon>Cytophagales</taxon>
        <taxon>Microscillaceae</taxon>
        <taxon>Microscilla</taxon>
    </lineage>
</organism>
<evidence type="ECO:0000313" key="2">
    <source>
        <dbReference type="Proteomes" id="UP000004095"/>
    </source>
</evidence>
<gene>
    <name evidence="1" type="ORF">M23134_08140</name>
</gene>
<name>A1ZH47_MICM2</name>
<dbReference type="EMBL" id="AAWS01000007">
    <property type="protein sequence ID" value="EAY30316.1"/>
    <property type="molecule type" value="Genomic_DNA"/>
</dbReference>
<dbReference type="AlphaFoldDB" id="A1ZH47"/>
<dbReference type="Proteomes" id="UP000004095">
    <property type="component" value="Unassembled WGS sequence"/>
</dbReference>
<proteinExistence type="predicted"/>
<accession>A1ZH47</accession>
<sequence>MTLLLNYSKSKQTIVRFSECKGASFIFNIQQLEQKNNGKLYRRIFNSFSTPLNQIPFEICECKGKLLVINYKHLR</sequence>
<comment type="caution">
    <text evidence="1">The sequence shown here is derived from an EMBL/GenBank/DDBJ whole genome shotgun (WGS) entry which is preliminary data.</text>
</comment>